<sequence>MSSETAIRGLAGFGILVLVPLALRLEEAAGDRLSEWATRLVLPAGLLAVAAELADRPVAAVLALPWCAVAAVRAVAGAGRAFAWRERQLHLLCTAAAGLYWLVAAGWLVLSAARIAVPGVPPIIVLLTSVHFHFTGYLSLVLTVEAGRRLGDDPGWTRRLYQTAAATIVFAMPMVAAGFVLWPPLQVLGAVPLVLAEIAIAFILAFEAVEPRSALARWLLWISAFSSVAPMVLGAMFVTRVLFGAPPISLAQMVLMHGVVNAFGFLGCALLGCNLAARDGSVLHSH</sequence>
<proteinExistence type="predicted"/>
<protein>
    <submittedName>
        <fullName evidence="2">YndJ family transporter</fullName>
    </submittedName>
</protein>
<feature type="transmembrane region" description="Helical" evidence="1">
    <location>
        <begin position="91"/>
        <end position="117"/>
    </location>
</feature>
<feature type="transmembrane region" description="Helical" evidence="1">
    <location>
        <begin position="218"/>
        <end position="243"/>
    </location>
</feature>
<dbReference type="AlphaFoldDB" id="A0A932A919"/>
<feature type="transmembrane region" description="Helical" evidence="1">
    <location>
        <begin position="6"/>
        <end position="24"/>
    </location>
</feature>
<name>A0A932A919_9BACT</name>
<evidence type="ECO:0000313" key="2">
    <source>
        <dbReference type="EMBL" id="MBI2678363.1"/>
    </source>
</evidence>
<feature type="transmembrane region" description="Helical" evidence="1">
    <location>
        <begin position="60"/>
        <end position="79"/>
    </location>
</feature>
<organism evidence="2 3">
    <name type="scientific">Candidatus Korobacter versatilis</name>
    <dbReference type="NCBI Taxonomy" id="658062"/>
    <lineage>
        <taxon>Bacteria</taxon>
        <taxon>Pseudomonadati</taxon>
        <taxon>Acidobacteriota</taxon>
        <taxon>Terriglobia</taxon>
        <taxon>Terriglobales</taxon>
        <taxon>Candidatus Korobacteraceae</taxon>
        <taxon>Candidatus Korobacter</taxon>
    </lineage>
</organism>
<keyword evidence="1" id="KW-1133">Transmembrane helix</keyword>
<dbReference type="EMBL" id="JACPNR010000007">
    <property type="protein sequence ID" value="MBI2678363.1"/>
    <property type="molecule type" value="Genomic_DNA"/>
</dbReference>
<feature type="transmembrane region" description="Helical" evidence="1">
    <location>
        <begin position="255"/>
        <end position="277"/>
    </location>
</feature>
<keyword evidence="1" id="KW-0812">Transmembrane</keyword>
<evidence type="ECO:0000256" key="1">
    <source>
        <dbReference type="SAM" id="Phobius"/>
    </source>
</evidence>
<feature type="transmembrane region" description="Helical" evidence="1">
    <location>
        <begin position="164"/>
        <end position="182"/>
    </location>
</feature>
<feature type="transmembrane region" description="Helical" evidence="1">
    <location>
        <begin position="123"/>
        <end position="144"/>
    </location>
</feature>
<dbReference type="Pfam" id="PF14158">
    <property type="entry name" value="YndJ"/>
    <property type="match status" value="1"/>
</dbReference>
<reference evidence="2" key="1">
    <citation type="submission" date="2020-07" db="EMBL/GenBank/DDBJ databases">
        <title>Huge and variable diversity of episymbiotic CPR bacteria and DPANN archaea in groundwater ecosystems.</title>
        <authorList>
            <person name="He C.Y."/>
            <person name="Keren R."/>
            <person name="Whittaker M."/>
            <person name="Farag I.F."/>
            <person name="Doudna J."/>
            <person name="Cate J.H.D."/>
            <person name="Banfield J.F."/>
        </authorList>
    </citation>
    <scope>NUCLEOTIDE SEQUENCE</scope>
    <source>
        <strain evidence="2">NC_groundwater_580_Pr5_B-0.1um_64_19</strain>
    </source>
</reference>
<accession>A0A932A919</accession>
<dbReference type="InterPro" id="IPR025450">
    <property type="entry name" value="YndJ-like"/>
</dbReference>
<feature type="transmembrane region" description="Helical" evidence="1">
    <location>
        <begin position="188"/>
        <end position="206"/>
    </location>
</feature>
<comment type="caution">
    <text evidence="2">The sequence shown here is derived from an EMBL/GenBank/DDBJ whole genome shotgun (WGS) entry which is preliminary data.</text>
</comment>
<evidence type="ECO:0000313" key="3">
    <source>
        <dbReference type="Proteomes" id="UP000779809"/>
    </source>
</evidence>
<dbReference type="Proteomes" id="UP000779809">
    <property type="component" value="Unassembled WGS sequence"/>
</dbReference>
<keyword evidence="1" id="KW-0472">Membrane</keyword>
<gene>
    <name evidence="2" type="primary">yndJ</name>
    <name evidence="2" type="ORF">HYX28_06245</name>
</gene>